<evidence type="ECO:0000256" key="1">
    <source>
        <dbReference type="SAM" id="SignalP"/>
    </source>
</evidence>
<evidence type="ECO:0000313" key="2">
    <source>
        <dbReference type="EMBL" id="RGC14587.1"/>
    </source>
</evidence>
<dbReference type="OrthoDB" id="1654954at2"/>
<dbReference type="PROSITE" id="PS51257">
    <property type="entry name" value="PROKAR_LIPOPROTEIN"/>
    <property type="match status" value="1"/>
</dbReference>
<organism evidence="2 3">
    <name type="scientific">Clostridium innocuum</name>
    <dbReference type="NCBI Taxonomy" id="1522"/>
    <lineage>
        <taxon>Bacteria</taxon>
        <taxon>Bacillati</taxon>
        <taxon>Bacillota</taxon>
        <taxon>Clostridia</taxon>
        <taxon>Eubacteriales</taxon>
        <taxon>Clostridiaceae</taxon>
        <taxon>Clostridium</taxon>
    </lineage>
</organism>
<protein>
    <recommendedName>
        <fullName evidence="4">Thioredoxin</fullName>
    </recommendedName>
</protein>
<evidence type="ECO:0000313" key="3">
    <source>
        <dbReference type="Proteomes" id="UP000260025"/>
    </source>
</evidence>
<dbReference type="EMBL" id="QVEV01000019">
    <property type="protein sequence ID" value="RGC14587.1"/>
    <property type="molecule type" value="Genomic_DNA"/>
</dbReference>
<dbReference type="AlphaFoldDB" id="A0A3E2VU19"/>
<comment type="caution">
    <text evidence="2">The sequence shown here is derived from an EMBL/GenBank/DDBJ whole genome shotgun (WGS) entry which is preliminary data.</text>
</comment>
<proteinExistence type="predicted"/>
<feature type="chain" id="PRO_5017623099" description="Thioredoxin" evidence="1">
    <location>
        <begin position="28"/>
        <end position="143"/>
    </location>
</feature>
<reference evidence="2 3" key="1">
    <citation type="submission" date="2018-08" db="EMBL/GenBank/DDBJ databases">
        <title>A genome reference for cultivated species of the human gut microbiota.</title>
        <authorList>
            <person name="Zou Y."/>
            <person name="Xue W."/>
            <person name="Luo G."/>
        </authorList>
    </citation>
    <scope>NUCLEOTIDE SEQUENCE [LARGE SCALE GENOMIC DNA]</scope>
    <source>
        <strain evidence="2 3">OF01-2LB</strain>
    </source>
</reference>
<keyword evidence="1" id="KW-0732">Signal</keyword>
<feature type="signal peptide" evidence="1">
    <location>
        <begin position="1"/>
        <end position="27"/>
    </location>
</feature>
<evidence type="ECO:0008006" key="4">
    <source>
        <dbReference type="Google" id="ProtNLM"/>
    </source>
</evidence>
<dbReference type="Gene3D" id="3.40.30.10">
    <property type="entry name" value="Glutaredoxin"/>
    <property type="match status" value="1"/>
</dbReference>
<dbReference type="InterPro" id="IPR036249">
    <property type="entry name" value="Thioredoxin-like_sf"/>
</dbReference>
<accession>A0A3E2VU19</accession>
<sequence>MKLVYRWMIIVCMLFVCGCAGSSRQQAAVEPASVQKIQQMTEEQRSFAVVLTQSMCSSCRDVRSMLSAWKEKHSGIIYMVTLDEAVTDREKELLQQLFPDFYATPGVYYMRKGAASSRFWSSDYKTCEDDFAAWLQLQEKQAS</sequence>
<dbReference type="SUPFAM" id="SSF52833">
    <property type="entry name" value="Thioredoxin-like"/>
    <property type="match status" value="1"/>
</dbReference>
<name>A0A3E2VU19_CLOIN</name>
<dbReference type="Proteomes" id="UP000260025">
    <property type="component" value="Unassembled WGS sequence"/>
</dbReference>
<gene>
    <name evidence="2" type="ORF">DXA38_12900</name>
</gene>
<dbReference type="RefSeq" id="WP_117443534.1">
    <property type="nucleotide sequence ID" value="NZ_JAJFEN010000028.1"/>
</dbReference>